<accession>A0A517DR44</accession>
<dbReference type="Pfam" id="PF11392">
    <property type="entry name" value="AllH"/>
    <property type="match status" value="1"/>
</dbReference>
<dbReference type="RefSeq" id="WP_144349432.1">
    <property type="nucleotide sequence ID" value="NZ_CP036259.1"/>
</dbReference>
<evidence type="ECO:0000313" key="2">
    <source>
        <dbReference type="Proteomes" id="UP000320776"/>
    </source>
</evidence>
<sequence>MLRLKAAAISTALVLPADNTIGQIKSLHRDYINIFTAGGMVTLVRSGLDHIPFGLEVDIAGSWLCTGLDQQQKVLYLADAIIIGETLTIQGVQQCPRFSCQYAYYPAAAGNFSLRLQLLQQLYHDTGRPGGMMAYIGEFDAGMMCRAGAIPGLSGEKVPQLIRLLIAGSLEDQEPLLAEGICGLLGLGPGSTPSGDDFLLGFLAGLIHTRPQCCRPAAAKMAQLLVRNAPGLTTLLSVEYLRYGARGWYHQRLGEVIQAFTDGTDREMLDKARKLMQLGHFSGADLLVGFVYGGFTALSAGITVM</sequence>
<evidence type="ECO:0008006" key="3">
    <source>
        <dbReference type="Google" id="ProtNLM"/>
    </source>
</evidence>
<organism evidence="1 2">
    <name type="scientific">Sporomusa termitida</name>
    <dbReference type="NCBI Taxonomy" id="2377"/>
    <lineage>
        <taxon>Bacteria</taxon>
        <taxon>Bacillati</taxon>
        <taxon>Bacillota</taxon>
        <taxon>Negativicutes</taxon>
        <taxon>Selenomonadales</taxon>
        <taxon>Sporomusaceae</taxon>
        <taxon>Sporomusa</taxon>
    </lineage>
</organism>
<proteinExistence type="predicted"/>
<dbReference type="AlphaFoldDB" id="A0A517DR44"/>
<dbReference type="Proteomes" id="UP000320776">
    <property type="component" value="Chromosome"/>
</dbReference>
<reference evidence="1 2" key="1">
    <citation type="submission" date="2019-02" db="EMBL/GenBank/DDBJ databases">
        <title>Closed genome of Sporomusa termitida DSM 4440.</title>
        <authorList>
            <person name="Poehlein A."/>
            <person name="Daniel R."/>
        </authorList>
    </citation>
    <scope>NUCLEOTIDE SEQUENCE [LARGE SCALE GENOMIC DNA]</scope>
    <source>
        <strain evidence="1 2">DSM 4440</strain>
    </source>
</reference>
<dbReference type="OrthoDB" id="4933449at2"/>
<dbReference type="KEGG" id="sted:SPTER_11440"/>
<keyword evidence="2" id="KW-1185">Reference proteome</keyword>
<dbReference type="InterPro" id="IPR021530">
    <property type="entry name" value="AllH-like"/>
</dbReference>
<evidence type="ECO:0000313" key="1">
    <source>
        <dbReference type="EMBL" id="QDR79842.1"/>
    </source>
</evidence>
<gene>
    <name evidence="1" type="ORF">SPTER_11440</name>
</gene>
<dbReference type="EMBL" id="CP036259">
    <property type="protein sequence ID" value="QDR79842.1"/>
    <property type="molecule type" value="Genomic_DNA"/>
</dbReference>
<name>A0A517DR44_9FIRM</name>
<protein>
    <recommendedName>
        <fullName evidence="3">DUF2877 domain-containing protein</fullName>
    </recommendedName>
</protein>